<evidence type="ECO:0000313" key="2">
    <source>
        <dbReference type="Proteomes" id="UP000092462"/>
    </source>
</evidence>
<sequence>IKSETVVKAYISRIEAVNPLINAIVENGFDRAIEMAKIADKKCMESEVSYLEEKYPLLGVPVTVKECCSLAGFPVTLGNYWRKNLRATENSEVVQLILNAGAIPLLVSNTPEFCYSWESNNFITGRTLNPYDQRRIAGGSSGGE</sequence>
<accession>A0A1B0DK67</accession>
<dbReference type="PANTHER" id="PTHR43372:SF3">
    <property type="entry name" value="AT07710P-RELATED"/>
    <property type="match status" value="1"/>
</dbReference>
<dbReference type="Proteomes" id="UP000092462">
    <property type="component" value="Unassembled WGS sequence"/>
</dbReference>
<dbReference type="InterPro" id="IPR036928">
    <property type="entry name" value="AS_sf"/>
</dbReference>
<dbReference type="AlphaFoldDB" id="A0A1B0DK67"/>
<keyword evidence="2" id="KW-1185">Reference proteome</keyword>
<dbReference type="VEuPathDB" id="VectorBase:PPAPM1_006989"/>
<reference evidence="1" key="1">
    <citation type="submission" date="2022-08" db="UniProtKB">
        <authorList>
            <consortium name="EnsemblMetazoa"/>
        </authorList>
    </citation>
    <scope>IDENTIFICATION</scope>
    <source>
        <strain evidence="1">Israel</strain>
    </source>
</reference>
<dbReference type="EMBL" id="AJVK01066426">
    <property type="status" value="NOT_ANNOTATED_CDS"/>
    <property type="molecule type" value="Genomic_DNA"/>
</dbReference>
<name>A0A1B0DK67_PHLPP</name>
<evidence type="ECO:0000313" key="1">
    <source>
        <dbReference type="EnsemblMetazoa" id="PPAI008641-PA"/>
    </source>
</evidence>
<proteinExistence type="predicted"/>
<organism evidence="1 2">
    <name type="scientific">Phlebotomus papatasi</name>
    <name type="common">Sandfly</name>
    <dbReference type="NCBI Taxonomy" id="29031"/>
    <lineage>
        <taxon>Eukaryota</taxon>
        <taxon>Metazoa</taxon>
        <taxon>Ecdysozoa</taxon>
        <taxon>Arthropoda</taxon>
        <taxon>Hexapoda</taxon>
        <taxon>Insecta</taxon>
        <taxon>Pterygota</taxon>
        <taxon>Neoptera</taxon>
        <taxon>Endopterygota</taxon>
        <taxon>Diptera</taxon>
        <taxon>Nematocera</taxon>
        <taxon>Psychodoidea</taxon>
        <taxon>Psychodidae</taxon>
        <taxon>Phlebotomus</taxon>
        <taxon>Phlebotomus</taxon>
    </lineage>
</organism>
<dbReference type="SUPFAM" id="SSF75304">
    <property type="entry name" value="Amidase signature (AS) enzymes"/>
    <property type="match status" value="1"/>
</dbReference>
<protein>
    <submittedName>
        <fullName evidence="1">Uncharacterized protein</fullName>
    </submittedName>
</protein>
<dbReference type="Pfam" id="PF01425">
    <property type="entry name" value="Amidase"/>
    <property type="match status" value="1"/>
</dbReference>
<dbReference type="Gene3D" id="3.90.1300.10">
    <property type="entry name" value="Amidase signature (AS) domain"/>
    <property type="match status" value="1"/>
</dbReference>
<dbReference type="GO" id="GO:0012505">
    <property type="term" value="C:endomembrane system"/>
    <property type="evidence" value="ECO:0007669"/>
    <property type="project" value="TreeGrafter"/>
</dbReference>
<dbReference type="PANTHER" id="PTHR43372">
    <property type="entry name" value="FATTY-ACID AMIDE HYDROLASE"/>
    <property type="match status" value="1"/>
</dbReference>
<dbReference type="InterPro" id="IPR023631">
    <property type="entry name" value="Amidase_dom"/>
</dbReference>
<dbReference type="EnsemblMetazoa" id="PPAI008641-RA">
    <property type="protein sequence ID" value="PPAI008641-PA"/>
    <property type="gene ID" value="PPAI008641"/>
</dbReference>
<dbReference type="InterPro" id="IPR052739">
    <property type="entry name" value="FAAH2"/>
</dbReference>
<dbReference type="VEuPathDB" id="VectorBase:PPAI008641"/>